<dbReference type="Pfam" id="PF13041">
    <property type="entry name" value="PPR_2"/>
    <property type="match status" value="3"/>
</dbReference>
<dbReference type="Proteomes" id="UP000289340">
    <property type="component" value="Chromosome 11"/>
</dbReference>
<evidence type="ECO:0000256" key="3">
    <source>
        <dbReference type="PROSITE-ProRule" id="PRU00708"/>
    </source>
</evidence>
<feature type="repeat" description="PPR" evidence="3">
    <location>
        <begin position="284"/>
        <end position="318"/>
    </location>
</feature>
<organism evidence="5 6">
    <name type="scientific">Glycine soja</name>
    <name type="common">Wild soybean</name>
    <dbReference type="NCBI Taxonomy" id="3848"/>
    <lineage>
        <taxon>Eukaryota</taxon>
        <taxon>Viridiplantae</taxon>
        <taxon>Streptophyta</taxon>
        <taxon>Embryophyta</taxon>
        <taxon>Tracheophyta</taxon>
        <taxon>Spermatophyta</taxon>
        <taxon>Magnoliopsida</taxon>
        <taxon>eudicotyledons</taxon>
        <taxon>Gunneridae</taxon>
        <taxon>Pentapetalae</taxon>
        <taxon>rosids</taxon>
        <taxon>fabids</taxon>
        <taxon>Fabales</taxon>
        <taxon>Fabaceae</taxon>
        <taxon>Papilionoideae</taxon>
        <taxon>50 kb inversion clade</taxon>
        <taxon>NPAAA clade</taxon>
        <taxon>indigoferoid/millettioid clade</taxon>
        <taxon>Phaseoleae</taxon>
        <taxon>Glycine</taxon>
        <taxon>Glycine subgen. Soja</taxon>
    </lineage>
</organism>
<proteinExistence type="inferred from homology"/>
<dbReference type="Gene3D" id="1.25.40.10">
    <property type="entry name" value="Tetratricopeptide repeat domain"/>
    <property type="match status" value="4"/>
</dbReference>
<reference evidence="5 6" key="1">
    <citation type="submission" date="2018-09" db="EMBL/GenBank/DDBJ databases">
        <title>A high-quality reference genome of wild soybean provides a powerful tool to mine soybean genomes.</title>
        <authorList>
            <person name="Xie M."/>
            <person name="Chung C.Y.L."/>
            <person name="Li M.-W."/>
            <person name="Wong F.-L."/>
            <person name="Chan T.-F."/>
            <person name="Lam H.-M."/>
        </authorList>
    </citation>
    <scope>NUCLEOTIDE SEQUENCE [LARGE SCALE GENOMIC DNA]</scope>
    <source>
        <strain evidence="6">cv. W05</strain>
        <tissue evidence="5">Hypocotyl of etiolated seedlings</tissue>
    </source>
</reference>
<feature type="repeat" description="PPR" evidence="3">
    <location>
        <begin position="193"/>
        <end position="227"/>
    </location>
</feature>
<feature type="transmembrane region" description="Helical" evidence="4">
    <location>
        <begin position="112"/>
        <end position="135"/>
    </location>
</feature>
<keyword evidence="4" id="KW-1133">Transmembrane helix</keyword>
<dbReference type="AlphaFoldDB" id="A0A445I6J2"/>
<sequence>MMYLKNLQSKKTHVFIFSSSSSRTFFHPLIPIRRRFSSHIQKDSILIPPTKTHLYASFFCTLIRLYLTCGKFCIASDTFYRMRALSLVPSLPLWNDLLYEFNASGFVSQAKVLYSEMVLCGLCLMFLVLICWGFCKRGLADQGFGLLSEMVKKDVCFDSVTCNILAKGYCRIGLVQYAEWIMGNLVGGGVPLDVVGLNTLVDGYCEAGMMSRALDLVEDGRKNGVEPDIVTYNTLVNGFCMRGDLAKAESVVNEILGFGRDGESGLLNECRVETRDGIRDLQPTVVTWTTLIAAYCKHRGIDDSFSLYEQMIMSGIMPDVVTCSSILYGLCRHGKLAEAAMLPREMHNMGLDPNHVSYTTIISVGLQV</sequence>
<protein>
    <submittedName>
        <fullName evidence="5">Pentatricopeptide repeat-containing protein, mitochondrial</fullName>
    </submittedName>
</protein>
<comment type="caution">
    <text evidence="5">The sequence shown here is derived from an EMBL/GenBank/DDBJ whole genome shotgun (WGS) entry which is preliminary data.</text>
</comment>
<feature type="repeat" description="PPR" evidence="3">
    <location>
        <begin position="158"/>
        <end position="192"/>
    </location>
</feature>
<evidence type="ECO:0000256" key="1">
    <source>
        <dbReference type="ARBA" id="ARBA00007626"/>
    </source>
</evidence>
<evidence type="ECO:0000313" key="5">
    <source>
        <dbReference type="EMBL" id="RZB81629.1"/>
    </source>
</evidence>
<evidence type="ECO:0000256" key="4">
    <source>
        <dbReference type="SAM" id="Phobius"/>
    </source>
</evidence>
<gene>
    <name evidence="5" type="ORF">D0Y65_031065</name>
</gene>
<dbReference type="PROSITE" id="PS51375">
    <property type="entry name" value="PPR"/>
    <property type="match status" value="5"/>
</dbReference>
<dbReference type="InterPro" id="IPR002885">
    <property type="entry name" value="PPR_rpt"/>
</dbReference>
<keyword evidence="4" id="KW-0472">Membrane</keyword>
<feature type="repeat" description="PPR" evidence="3">
    <location>
        <begin position="319"/>
        <end position="353"/>
    </location>
</feature>
<comment type="similarity">
    <text evidence="1">Belongs to the PPR family. P subfamily.</text>
</comment>
<dbReference type="EMBL" id="QZWG01000011">
    <property type="protein sequence ID" value="RZB81629.1"/>
    <property type="molecule type" value="Genomic_DNA"/>
</dbReference>
<accession>A0A445I6J2</accession>
<dbReference type="InterPro" id="IPR011990">
    <property type="entry name" value="TPR-like_helical_dom_sf"/>
</dbReference>
<evidence type="ECO:0000256" key="2">
    <source>
        <dbReference type="ARBA" id="ARBA00022737"/>
    </source>
</evidence>
<feature type="repeat" description="PPR" evidence="3">
    <location>
        <begin position="228"/>
        <end position="262"/>
    </location>
</feature>
<keyword evidence="6" id="KW-1185">Reference proteome</keyword>
<evidence type="ECO:0000313" key="6">
    <source>
        <dbReference type="Proteomes" id="UP000289340"/>
    </source>
</evidence>
<keyword evidence="2" id="KW-0677">Repeat</keyword>
<dbReference type="NCBIfam" id="TIGR00756">
    <property type="entry name" value="PPR"/>
    <property type="match status" value="4"/>
</dbReference>
<keyword evidence="4" id="KW-0812">Transmembrane</keyword>
<dbReference type="PANTHER" id="PTHR47941">
    <property type="entry name" value="PENTATRICOPEPTIDE REPEAT-CONTAINING PROTEIN 3, MITOCHONDRIAL"/>
    <property type="match status" value="1"/>
</dbReference>
<name>A0A445I6J2_GLYSO</name>